<comment type="subcellular location">
    <subcellularLocation>
        <location evidence="1">Nucleus</location>
    </subcellularLocation>
</comment>
<dbReference type="PANTHER" id="PTHR12052">
    <property type="entry name" value="THIOREDOXIN-LIKE PROTEN 4A, 4B"/>
    <property type="match status" value="1"/>
</dbReference>
<dbReference type="GO" id="GO:0000398">
    <property type="term" value="P:mRNA splicing, via spliceosome"/>
    <property type="evidence" value="ECO:0007669"/>
    <property type="project" value="InterPro"/>
</dbReference>
<dbReference type="SUPFAM" id="SSF52833">
    <property type="entry name" value="Thioredoxin-like"/>
    <property type="match status" value="1"/>
</dbReference>
<comment type="similarity">
    <text evidence="2">Belongs to the DIM1 family.</text>
</comment>
<organism evidence="6 7">
    <name type="scientific">Vitis vinifera</name>
    <name type="common">Grape</name>
    <dbReference type="NCBI Taxonomy" id="29760"/>
    <lineage>
        <taxon>Eukaryota</taxon>
        <taxon>Viridiplantae</taxon>
        <taxon>Streptophyta</taxon>
        <taxon>Embryophyta</taxon>
        <taxon>Tracheophyta</taxon>
        <taxon>Spermatophyta</taxon>
        <taxon>Magnoliopsida</taxon>
        <taxon>eudicotyledons</taxon>
        <taxon>Gunneridae</taxon>
        <taxon>Pentapetalae</taxon>
        <taxon>rosids</taxon>
        <taxon>Vitales</taxon>
        <taxon>Vitaceae</taxon>
        <taxon>Viteae</taxon>
        <taxon>Vitis</taxon>
    </lineage>
</organism>
<evidence type="ECO:0000256" key="3">
    <source>
        <dbReference type="ARBA" id="ARBA00022664"/>
    </source>
</evidence>
<accession>A0A438KMA6</accession>
<dbReference type="Pfam" id="PF02966">
    <property type="entry name" value="DIM1"/>
    <property type="match status" value="1"/>
</dbReference>
<comment type="caution">
    <text evidence="6">The sequence shown here is derived from an EMBL/GenBank/DDBJ whole genome shotgun (WGS) entry which is preliminary data.</text>
</comment>
<proteinExistence type="inferred from homology"/>
<name>A0A438KMA6_VITVI</name>
<dbReference type="InterPro" id="IPR004123">
    <property type="entry name" value="Dim1"/>
</dbReference>
<sequence length="75" mass="8570">MGEVLASVAETIKNFAVMYLVDITEVPDFNTMYELYNPSTDKQEFLDVVETVYCGARKGRGLVIAPKDYSTEYRY</sequence>
<protein>
    <submittedName>
        <fullName evidence="6">Thioredoxin-like protein YLS8</fullName>
    </submittedName>
</protein>
<dbReference type="InterPro" id="IPR036249">
    <property type="entry name" value="Thioredoxin-like_sf"/>
</dbReference>
<evidence type="ECO:0000256" key="1">
    <source>
        <dbReference type="ARBA" id="ARBA00004123"/>
    </source>
</evidence>
<evidence type="ECO:0000256" key="2">
    <source>
        <dbReference type="ARBA" id="ARBA00008241"/>
    </source>
</evidence>
<reference evidence="6 7" key="1">
    <citation type="journal article" date="2018" name="PLoS Genet.">
        <title>Population sequencing reveals clonal diversity and ancestral inbreeding in the grapevine cultivar Chardonnay.</title>
        <authorList>
            <person name="Roach M.J."/>
            <person name="Johnson D.L."/>
            <person name="Bohlmann J."/>
            <person name="van Vuuren H.J."/>
            <person name="Jones S.J."/>
            <person name="Pretorius I.S."/>
            <person name="Schmidt S.A."/>
            <person name="Borneman A.R."/>
        </authorList>
    </citation>
    <scope>NUCLEOTIDE SEQUENCE [LARGE SCALE GENOMIC DNA]</scope>
    <source>
        <strain evidence="7">cv. Chardonnay</strain>
        <tissue evidence="6">Leaf</tissue>
    </source>
</reference>
<gene>
    <name evidence="6" type="primary">YLS8_2</name>
    <name evidence="6" type="ORF">CK203_001131</name>
</gene>
<evidence type="ECO:0000256" key="4">
    <source>
        <dbReference type="ARBA" id="ARBA00023187"/>
    </source>
</evidence>
<evidence type="ECO:0000313" key="6">
    <source>
        <dbReference type="EMBL" id="RVX22338.1"/>
    </source>
</evidence>
<evidence type="ECO:0000313" key="7">
    <source>
        <dbReference type="Proteomes" id="UP000288805"/>
    </source>
</evidence>
<dbReference type="PANTHER" id="PTHR12052:SF5">
    <property type="entry name" value="THIOREDOXIN-LIKE PROTEIN 4A"/>
    <property type="match status" value="1"/>
</dbReference>
<dbReference type="Gene3D" id="3.40.30.10">
    <property type="entry name" value="Glutaredoxin"/>
    <property type="match status" value="2"/>
</dbReference>
<dbReference type="Proteomes" id="UP000288805">
    <property type="component" value="Unassembled WGS sequence"/>
</dbReference>
<dbReference type="SMART" id="SM01410">
    <property type="entry name" value="DIM1"/>
    <property type="match status" value="1"/>
</dbReference>
<keyword evidence="3" id="KW-0507">mRNA processing</keyword>
<evidence type="ECO:0000256" key="5">
    <source>
        <dbReference type="ARBA" id="ARBA00023242"/>
    </source>
</evidence>
<dbReference type="AlphaFoldDB" id="A0A438KMA6"/>
<keyword evidence="5" id="KW-0539">Nucleus</keyword>
<dbReference type="EMBL" id="QGNW01000004">
    <property type="protein sequence ID" value="RVX22338.1"/>
    <property type="molecule type" value="Genomic_DNA"/>
</dbReference>
<keyword evidence="4" id="KW-0508">mRNA splicing</keyword>
<dbReference type="GO" id="GO:0046540">
    <property type="term" value="C:U4/U6 x U5 tri-snRNP complex"/>
    <property type="evidence" value="ECO:0007669"/>
    <property type="project" value="InterPro"/>
</dbReference>